<reference evidence="1 2" key="1">
    <citation type="submission" date="2020-08" db="EMBL/GenBank/DDBJ databases">
        <title>Genomic Encyclopedia of Type Strains, Phase IV (KMG-IV): sequencing the most valuable type-strain genomes for metagenomic binning, comparative biology and taxonomic classification.</title>
        <authorList>
            <person name="Goeker M."/>
        </authorList>
    </citation>
    <scope>NUCLEOTIDE SEQUENCE [LARGE SCALE GENOMIC DNA]</scope>
    <source>
        <strain evidence="1 2">DSM 26385</strain>
    </source>
</reference>
<protein>
    <submittedName>
        <fullName evidence="1">Uncharacterized protein</fullName>
    </submittedName>
</protein>
<accession>A0A7W6K0X8</accession>
<dbReference type="EMBL" id="JACIDU010000005">
    <property type="protein sequence ID" value="MBB4103138.1"/>
    <property type="molecule type" value="Genomic_DNA"/>
</dbReference>
<gene>
    <name evidence="1" type="ORF">GGQ66_001693</name>
</gene>
<dbReference type="Proteomes" id="UP000584824">
    <property type="component" value="Unassembled WGS sequence"/>
</dbReference>
<sequence length="471" mass="51675">MTSDDDTPSIEYCSATDVRRSLSSLLPNLVPYWTRRLGDYAGFVYGIEAFRSENEVRLHAMDRLRHCIERAALKSGFNTDQAVSAGADVVAAPVIQTGPHALLLVEPDAFYTHLFSLLGLLAHGRRWHITYSVSTSAFRESAKKGPGWLPLEGEALNVFGLPRKRLVGTSIACENGPYRYALSNSRGQTAPSASARRLLDILPKAEFRTGAEAIKMGNQALWQELFAAPVNRLQLDDFDMADLIADHLEDSASWLSAHFVGGTGAALAVLQEIDRLNAGPWAGWIRRTTDLFWGLGKDRVFPLYLNDGVLRSARSPGLEVSFTPECLAQALRDRTILPGMFMSYLVTAILPGVRVLGGCRQTVYLPLMRHLAAVGFDVAGDREFPLTLKDDERPGVWGHRVLKPVDGRPLQEIEAAGGILPLLTKYADLTLEDASGNLSSFTRDPIWAAMSANIASGSITPKSREWQWSGL</sequence>
<proteinExistence type="predicted"/>
<dbReference type="RefSeq" id="WP_237358830.1">
    <property type="nucleotide sequence ID" value="NZ_JACIDU010000005.1"/>
</dbReference>
<organism evidence="1 2">
    <name type="scientific">Allorhizobium borbori</name>
    <dbReference type="NCBI Taxonomy" id="485907"/>
    <lineage>
        <taxon>Bacteria</taxon>
        <taxon>Pseudomonadati</taxon>
        <taxon>Pseudomonadota</taxon>
        <taxon>Alphaproteobacteria</taxon>
        <taxon>Hyphomicrobiales</taxon>
        <taxon>Rhizobiaceae</taxon>
        <taxon>Rhizobium/Agrobacterium group</taxon>
        <taxon>Allorhizobium</taxon>
    </lineage>
</organism>
<comment type="caution">
    <text evidence="1">The sequence shown here is derived from an EMBL/GenBank/DDBJ whole genome shotgun (WGS) entry which is preliminary data.</text>
</comment>
<dbReference type="AlphaFoldDB" id="A0A7W6K0X8"/>
<name>A0A7W6K0X8_9HYPH</name>
<evidence type="ECO:0000313" key="2">
    <source>
        <dbReference type="Proteomes" id="UP000584824"/>
    </source>
</evidence>
<evidence type="ECO:0000313" key="1">
    <source>
        <dbReference type="EMBL" id="MBB4103138.1"/>
    </source>
</evidence>
<keyword evidence="2" id="KW-1185">Reference proteome</keyword>